<evidence type="ECO:0000313" key="4">
    <source>
        <dbReference type="Proteomes" id="UP001143548"/>
    </source>
</evidence>
<proteinExistence type="predicted"/>
<sequence>MSNTEERATGDEEVEQEGSKEGELQEEGPHEAALGDEEMGEEEVEGSDDDKTYDPEADVEMTAAEQIETDEEDLGEEEPRKLRTAHYICPDYKALDPDELRGMNITKRRATKVEIVEVSPDVTLKYGANVTVHEANNILWLEKYAPTVPIPKLLACYTWGPFKRRIDRPNRYDSEYETYIFMRSVKGQPLNAYWNEFDQATKRQITQRLKDIFVQLRAMANERYVGCFKNGPVTDRILRYWDNKGPFKSVEAFHNEIIESIEKDAVAPMTSLRQFIHGELSRSDHQIVITHGNLQPRNIIVDKEGHVNAITDWSQSGWYPAYWESAKAIATWCSFWKDERDARFDCMEQILQPHCGEGLLYRYLDSMRSNYWPFTPSE</sequence>
<dbReference type="Proteomes" id="UP001143548">
    <property type="component" value="Unassembled WGS sequence"/>
</dbReference>
<evidence type="ECO:0000256" key="1">
    <source>
        <dbReference type="SAM" id="MobiDB-lite"/>
    </source>
</evidence>
<dbReference type="EMBL" id="BROQ01000024">
    <property type="protein sequence ID" value="GKZ19922.1"/>
    <property type="molecule type" value="Genomic_DNA"/>
</dbReference>
<dbReference type="AlphaFoldDB" id="A0A9W5YMX0"/>
<comment type="caution">
    <text evidence="3">The sequence shown here is derived from an EMBL/GenBank/DDBJ whole genome shotgun (WGS) entry which is preliminary data.</text>
</comment>
<protein>
    <recommendedName>
        <fullName evidence="2">Aminoglycoside phosphotransferase domain-containing protein</fullName>
    </recommendedName>
</protein>
<dbReference type="InterPro" id="IPR011009">
    <property type="entry name" value="Kinase-like_dom_sf"/>
</dbReference>
<reference evidence="3" key="1">
    <citation type="submission" date="2022-07" db="EMBL/GenBank/DDBJ databases">
        <title>Taxonomy of Aspergillus series Nigri: significant species reduction supported by multi-species coalescent approaches.</title>
        <authorList>
            <person name="Bian C."/>
            <person name="Kusuya Y."/>
            <person name="Sklenar F."/>
            <person name="D'hooge E."/>
            <person name="Yaguchi T."/>
            <person name="Takahashi H."/>
            <person name="Hubka V."/>
        </authorList>
    </citation>
    <scope>NUCLEOTIDE SEQUENCE</scope>
    <source>
        <strain evidence="3">CBS 733.88</strain>
    </source>
</reference>
<dbReference type="SUPFAM" id="SSF56112">
    <property type="entry name" value="Protein kinase-like (PK-like)"/>
    <property type="match status" value="1"/>
</dbReference>
<feature type="compositionally biased region" description="Basic and acidic residues" evidence="1">
    <location>
        <begin position="1"/>
        <end position="10"/>
    </location>
</feature>
<feature type="domain" description="Aminoglycoside phosphotransferase" evidence="2">
    <location>
        <begin position="134"/>
        <end position="342"/>
    </location>
</feature>
<feature type="region of interest" description="Disordered" evidence="1">
    <location>
        <begin position="1"/>
        <end position="79"/>
    </location>
</feature>
<name>A0A9W5YMX0_9EURO</name>
<feature type="compositionally biased region" description="Acidic residues" evidence="1">
    <location>
        <begin position="34"/>
        <end position="48"/>
    </location>
</feature>
<dbReference type="PANTHER" id="PTHR21310">
    <property type="entry name" value="AMINOGLYCOSIDE PHOSPHOTRANSFERASE-RELATED-RELATED"/>
    <property type="match status" value="1"/>
</dbReference>
<feature type="compositionally biased region" description="Basic and acidic residues" evidence="1">
    <location>
        <begin position="17"/>
        <end position="30"/>
    </location>
</feature>
<dbReference type="PANTHER" id="PTHR21310:SF54">
    <property type="entry name" value="AMINOGLYCOSIDE PHOSPHOTRANSFERASE DOMAIN-CONTAINING PROTEIN"/>
    <property type="match status" value="1"/>
</dbReference>
<accession>A0A9W5YMX0</accession>
<evidence type="ECO:0000313" key="3">
    <source>
        <dbReference type="EMBL" id="GKZ19922.1"/>
    </source>
</evidence>
<organism evidence="3 4">
    <name type="scientific">Aspergillus brasiliensis</name>
    <dbReference type="NCBI Taxonomy" id="319629"/>
    <lineage>
        <taxon>Eukaryota</taxon>
        <taxon>Fungi</taxon>
        <taxon>Dikarya</taxon>
        <taxon>Ascomycota</taxon>
        <taxon>Pezizomycotina</taxon>
        <taxon>Eurotiomycetes</taxon>
        <taxon>Eurotiomycetidae</taxon>
        <taxon>Eurotiales</taxon>
        <taxon>Aspergillaceae</taxon>
        <taxon>Aspergillus</taxon>
        <taxon>Aspergillus subgen. Circumdati</taxon>
    </lineage>
</organism>
<dbReference type="Gene3D" id="3.90.1200.10">
    <property type="match status" value="1"/>
</dbReference>
<dbReference type="InterPro" id="IPR002575">
    <property type="entry name" value="Aminoglycoside_PTrfase"/>
</dbReference>
<evidence type="ECO:0000259" key="2">
    <source>
        <dbReference type="Pfam" id="PF01636"/>
    </source>
</evidence>
<feature type="compositionally biased region" description="Acidic residues" evidence="1">
    <location>
        <begin position="67"/>
        <end position="76"/>
    </location>
</feature>
<dbReference type="Pfam" id="PF01636">
    <property type="entry name" value="APH"/>
    <property type="match status" value="1"/>
</dbReference>
<dbReference type="InterPro" id="IPR051678">
    <property type="entry name" value="AGP_Transferase"/>
</dbReference>
<gene>
    <name evidence="3" type="ORF">AbraCBS73388_005036</name>
</gene>